<proteinExistence type="predicted"/>
<keyword evidence="4" id="KW-0472">Membrane</keyword>
<accession>A0AAN9NFD3</accession>
<dbReference type="GO" id="GO:0042721">
    <property type="term" value="C:TIM22 mitochondrial import inner membrane insertion complex"/>
    <property type="evidence" value="ECO:0007669"/>
    <property type="project" value="InterPro"/>
</dbReference>
<organism evidence="6 7">
    <name type="scientific">Phaseolus coccineus</name>
    <name type="common">Scarlet runner bean</name>
    <name type="synonym">Phaseolus multiflorus</name>
    <dbReference type="NCBI Taxonomy" id="3886"/>
    <lineage>
        <taxon>Eukaryota</taxon>
        <taxon>Viridiplantae</taxon>
        <taxon>Streptophyta</taxon>
        <taxon>Embryophyta</taxon>
        <taxon>Tracheophyta</taxon>
        <taxon>Spermatophyta</taxon>
        <taxon>Magnoliopsida</taxon>
        <taxon>eudicotyledons</taxon>
        <taxon>Gunneridae</taxon>
        <taxon>Pentapetalae</taxon>
        <taxon>rosids</taxon>
        <taxon>fabids</taxon>
        <taxon>Fabales</taxon>
        <taxon>Fabaceae</taxon>
        <taxon>Papilionoideae</taxon>
        <taxon>50 kb inversion clade</taxon>
        <taxon>NPAAA clade</taxon>
        <taxon>indigoferoid/millettioid clade</taxon>
        <taxon>Phaseoleae</taxon>
        <taxon>Phaseolus</taxon>
    </lineage>
</organism>
<comment type="caution">
    <text evidence="6">The sequence shown here is derived from an EMBL/GenBank/DDBJ whole genome shotgun (WGS) entry which is preliminary data.</text>
</comment>
<evidence type="ECO:0000256" key="1">
    <source>
        <dbReference type="ARBA" id="ARBA00004141"/>
    </source>
</evidence>
<gene>
    <name evidence="6" type="ORF">VNO80_05323</name>
</gene>
<dbReference type="GO" id="GO:0045039">
    <property type="term" value="P:protein insertion into mitochondrial inner membrane"/>
    <property type="evidence" value="ECO:0007669"/>
    <property type="project" value="InterPro"/>
</dbReference>
<evidence type="ECO:0000256" key="3">
    <source>
        <dbReference type="ARBA" id="ARBA00022989"/>
    </source>
</evidence>
<keyword evidence="7" id="KW-1185">Reference proteome</keyword>
<sequence>MCGIPVLLSPCTDYQHLNGLMKCLNYLRNGNDVYNTDTARKHEMTPHTHTQQNLEEKNERGKRSKRGSTSSSMATPDSDANYQPQDSDSLSNPNPPNALVPAAPAVCLLRFATDSAGGALMGSVFGYGAGLFKKKGFKGSFVEAGSYAKTFAVLSGVHSLVVCILKRLRGKDDVINAGVAGCCTGLALSFPGAPQALLQSCLTFGAFSFIMEGLNKQQPALAVPMSWKKRSVQYNARPPLALPLQLPLPEELKEAFSFFSESLKKRSKGSYPTSQ</sequence>
<evidence type="ECO:0000256" key="2">
    <source>
        <dbReference type="ARBA" id="ARBA00022692"/>
    </source>
</evidence>
<keyword evidence="2" id="KW-0812">Transmembrane</keyword>
<dbReference type="PANTHER" id="PTHR14110:SF1">
    <property type="entry name" value="CHLOROPLASTIC IMPORT INNER MEMBRANE TRANSLOCASE SUBUNIT TIM22-2-RELATED"/>
    <property type="match status" value="1"/>
</dbReference>
<evidence type="ECO:0000313" key="7">
    <source>
        <dbReference type="Proteomes" id="UP001374584"/>
    </source>
</evidence>
<dbReference type="InterPro" id="IPR039175">
    <property type="entry name" value="TIM22"/>
</dbReference>
<keyword evidence="3" id="KW-1133">Transmembrane helix</keyword>
<dbReference type="PANTHER" id="PTHR14110">
    <property type="entry name" value="MITOCHONDRIAL IMPORT INNER MEMBRANE TRANSLOCASE SUBUNIT TIM22"/>
    <property type="match status" value="1"/>
</dbReference>
<dbReference type="Pfam" id="PF02466">
    <property type="entry name" value="Tim17"/>
    <property type="match status" value="1"/>
</dbReference>
<dbReference type="GO" id="GO:0045036">
    <property type="term" value="P:protein targeting to chloroplast"/>
    <property type="evidence" value="ECO:0007669"/>
    <property type="project" value="TreeGrafter"/>
</dbReference>
<feature type="compositionally biased region" description="Polar residues" evidence="5">
    <location>
        <begin position="73"/>
        <end position="88"/>
    </location>
</feature>
<name>A0AAN9NFD3_PHACN</name>
<dbReference type="AlphaFoldDB" id="A0AAN9NFD3"/>
<dbReference type="EMBL" id="JAYMYR010000003">
    <property type="protein sequence ID" value="KAK7371956.1"/>
    <property type="molecule type" value="Genomic_DNA"/>
</dbReference>
<dbReference type="GO" id="GO:0009941">
    <property type="term" value="C:chloroplast envelope"/>
    <property type="evidence" value="ECO:0007669"/>
    <property type="project" value="TreeGrafter"/>
</dbReference>
<evidence type="ECO:0000313" key="6">
    <source>
        <dbReference type="EMBL" id="KAK7371956.1"/>
    </source>
</evidence>
<comment type="subcellular location">
    <subcellularLocation>
        <location evidence="1">Membrane</location>
        <topology evidence="1">Multi-pass membrane protein</topology>
    </subcellularLocation>
</comment>
<evidence type="ECO:0000256" key="4">
    <source>
        <dbReference type="ARBA" id="ARBA00023136"/>
    </source>
</evidence>
<feature type="region of interest" description="Disordered" evidence="5">
    <location>
        <begin position="42"/>
        <end position="95"/>
    </location>
</feature>
<dbReference type="Proteomes" id="UP001374584">
    <property type="component" value="Unassembled WGS sequence"/>
</dbReference>
<reference evidence="6 7" key="1">
    <citation type="submission" date="2024-01" db="EMBL/GenBank/DDBJ databases">
        <title>The genomes of 5 underutilized Papilionoideae crops provide insights into root nodulation and disease resistanc.</title>
        <authorList>
            <person name="Jiang F."/>
        </authorList>
    </citation>
    <scope>NUCLEOTIDE SEQUENCE [LARGE SCALE GENOMIC DNA]</scope>
    <source>
        <strain evidence="6">JINMINGXINNONG_FW02</strain>
        <tissue evidence="6">Leaves</tissue>
    </source>
</reference>
<evidence type="ECO:0000256" key="5">
    <source>
        <dbReference type="SAM" id="MobiDB-lite"/>
    </source>
</evidence>
<dbReference type="GO" id="GO:0008320">
    <property type="term" value="F:protein transmembrane transporter activity"/>
    <property type="evidence" value="ECO:0007669"/>
    <property type="project" value="TreeGrafter"/>
</dbReference>
<protein>
    <submittedName>
        <fullName evidence="6">Uncharacterized protein</fullName>
    </submittedName>
</protein>